<evidence type="ECO:0000256" key="6">
    <source>
        <dbReference type="ARBA" id="ARBA00023316"/>
    </source>
</evidence>
<comment type="subcellular location">
    <subcellularLocation>
        <location evidence="7">Cell membrane</location>
        <topology evidence="7">Single-pass membrane protein</topology>
    </subcellularLocation>
</comment>
<feature type="compositionally biased region" description="Basic residues" evidence="8">
    <location>
        <begin position="25"/>
        <end position="41"/>
    </location>
</feature>
<evidence type="ECO:0000256" key="1">
    <source>
        <dbReference type="ARBA" id="ARBA00022475"/>
    </source>
</evidence>
<evidence type="ECO:0000256" key="7">
    <source>
        <dbReference type="HAMAP-Rule" id="MF_02065"/>
    </source>
</evidence>
<name>A0ABN1R460_9ACTN</name>
<evidence type="ECO:0000313" key="9">
    <source>
        <dbReference type="EMBL" id="GAA0950978.1"/>
    </source>
</evidence>
<feature type="compositionally biased region" description="Basic and acidic residues" evidence="8">
    <location>
        <begin position="8"/>
        <end position="17"/>
    </location>
</feature>
<comment type="function">
    <text evidence="7">Functions as a peptidoglycan terminase that cleaves nascent peptidoglycan strands endolytically to terminate their elongation.</text>
</comment>
<keyword evidence="2 7" id="KW-0812">Transmembrane</keyword>
<comment type="caution">
    <text evidence="9">The sequence shown here is derived from an EMBL/GenBank/DDBJ whole genome shotgun (WGS) entry which is preliminary data.</text>
</comment>
<comment type="catalytic activity">
    <reaction evidence="7">
        <text>a peptidoglycan chain = a peptidoglycan chain with N-acetyl-1,6-anhydromuramyl-[peptide] at the reducing end + a peptidoglycan chain with N-acetylglucosamine at the non-reducing end.</text>
        <dbReference type="EC" id="4.2.2.29"/>
    </reaction>
</comment>
<dbReference type="Proteomes" id="UP001500665">
    <property type="component" value="Unassembled WGS sequence"/>
</dbReference>
<sequence length="384" mass="42843">MSDTDFWDADRTRDDNPVVRSDGGRRRRREKQKKRERKRRGSGAAAMASLLFLLVVVGGGGYFGYTELKAYMRPPDYTGEGGGKVTVEVKSGESTSAIAATLERAQVVKSAKAFVNAAKDEPEVQSIQPGFYLMRRHMSAEAAVALILSPEARSGVIDVPEGLWASEIYQRLSKVTKIPVSSFKKVDPDELGLPAAAKGKVEGYLFPGRYDLPPDATAQQLLKMMVDRFRQEIKKVELADGAEKQGRTVSEIMVIASMVQAEAGKPEDQRKIARVVYNRLKADTYLKFDTPVMYAHGERTIDVRYGHLDIDSPYNVYEHLGLPPGPISNPGLEAIRAAINPQPGKWMFFVATDPENHITEFGVTEEDFARLKKKFDKWLEKNRD</sequence>
<dbReference type="Pfam" id="PF02618">
    <property type="entry name" value="YceG"/>
    <property type="match status" value="1"/>
</dbReference>
<feature type="site" description="Important for catalytic activity" evidence="7">
    <location>
        <position position="262"/>
    </location>
</feature>
<dbReference type="NCBIfam" id="TIGR00247">
    <property type="entry name" value="endolytic transglycosylase MltG"/>
    <property type="match status" value="1"/>
</dbReference>
<protein>
    <recommendedName>
        <fullName evidence="7">Endolytic murein transglycosylase</fullName>
        <ecNumber evidence="7">4.2.2.29</ecNumber>
    </recommendedName>
    <alternativeName>
        <fullName evidence="7">Peptidoglycan lytic transglycosylase</fullName>
    </alternativeName>
    <alternativeName>
        <fullName evidence="7">Peptidoglycan polymerization terminase</fullName>
    </alternativeName>
</protein>
<feature type="region of interest" description="Disordered" evidence="8">
    <location>
        <begin position="1"/>
        <end position="41"/>
    </location>
</feature>
<feature type="transmembrane region" description="Helical" evidence="7">
    <location>
        <begin position="43"/>
        <end position="65"/>
    </location>
</feature>
<proteinExistence type="inferred from homology"/>
<keyword evidence="5 7" id="KW-0456">Lyase</keyword>
<accession>A0ABN1R460</accession>
<dbReference type="PANTHER" id="PTHR30518">
    <property type="entry name" value="ENDOLYTIC MUREIN TRANSGLYCOSYLASE"/>
    <property type="match status" value="1"/>
</dbReference>
<dbReference type="HAMAP" id="MF_02065">
    <property type="entry name" value="MltG"/>
    <property type="match status" value="1"/>
</dbReference>
<dbReference type="Gene3D" id="3.30.1490.480">
    <property type="entry name" value="Endolytic murein transglycosylase"/>
    <property type="match status" value="1"/>
</dbReference>
<evidence type="ECO:0000256" key="2">
    <source>
        <dbReference type="ARBA" id="ARBA00022692"/>
    </source>
</evidence>
<dbReference type="EMBL" id="BAAAHH010000010">
    <property type="protein sequence ID" value="GAA0950978.1"/>
    <property type="molecule type" value="Genomic_DNA"/>
</dbReference>
<dbReference type="EC" id="4.2.2.29" evidence="7"/>
<reference evidence="9 10" key="1">
    <citation type="journal article" date="2019" name="Int. J. Syst. Evol. Microbiol.">
        <title>The Global Catalogue of Microorganisms (GCM) 10K type strain sequencing project: providing services to taxonomists for standard genome sequencing and annotation.</title>
        <authorList>
            <consortium name="The Broad Institute Genomics Platform"/>
            <consortium name="The Broad Institute Genome Sequencing Center for Infectious Disease"/>
            <person name="Wu L."/>
            <person name="Ma J."/>
        </authorList>
    </citation>
    <scope>NUCLEOTIDE SEQUENCE [LARGE SCALE GENOMIC DNA]</scope>
    <source>
        <strain evidence="9 10">JCM 10696</strain>
    </source>
</reference>
<evidence type="ECO:0000256" key="4">
    <source>
        <dbReference type="ARBA" id="ARBA00023136"/>
    </source>
</evidence>
<keyword evidence="6 7" id="KW-0961">Cell wall biogenesis/degradation</keyword>
<evidence type="ECO:0000313" key="10">
    <source>
        <dbReference type="Proteomes" id="UP001500665"/>
    </source>
</evidence>
<dbReference type="PANTHER" id="PTHR30518:SF2">
    <property type="entry name" value="ENDOLYTIC MUREIN TRANSGLYCOSYLASE"/>
    <property type="match status" value="1"/>
</dbReference>
<keyword evidence="10" id="KW-1185">Reference proteome</keyword>
<evidence type="ECO:0000256" key="5">
    <source>
        <dbReference type="ARBA" id="ARBA00023239"/>
    </source>
</evidence>
<keyword evidence="4 7" id="KW-0472">Membrane</keyword>
<evidence type="ECO:0000256" key="3">
    <source>
        <dbReference type="ARBA" id="ARBA00022989"/>
    </source>
</evidence>
<gene>
    <name evidence="7" type="primary">mltG</name>
    <name evidence="9" type="ORF">GCM10009550_30060</name>
</gene>
<dbReference type="RefSeq" id="WP_344241071.1">
    <property type="nucleotide sequence ID" value="NZ_BAAAHH010000010.1"/>
</dbReference>
<dbReference type="InterPro" id="IPR003770">
    <property type="entry name" value="MLTG-like"/>
</dbReference>
<comment type="similarity">
    <text evidence="7">Belongs to the transglycosylase MltG family.</text>
</comment>
<keyword evidence="1 7" id="KW-1003">Cell membrane</keyword>
<organism evidence="9 10">
    <name type="scientific">Actinocorallia libanotica</name>
    <dbReference type="NCBI Taxonomy" id="46162"/>
    <lineage>
        <taxon>Bacteria</taxon>
        <taxon>Bacillati</taxon>
        <taxon>Actinomycetota</taxon>
        <taxon>Actinomycetes</taxon>
        <taxon>Streptosporangiales</taxon>
        <taxon>Thermomonosporaceae</taxon>
        <taxon>Actinocorallia</taxon>
    </lineage>
</organism>
<evidence type="ECO:0000256" key="8">
    <source>
        <dbReference type="SAM" id="MobiDB-lite"/>
    </source>
</evidence>
<keyword evidence="3 7" id="KW-1133">Transmembrane helix</keyword>